<dbReference type="Proteomes" id="UP000323567">
    <property type="component" value="Unassembled WGS sequence"/>
</dbReference>
<dbReference type="RefSeq" id="WP_015546998.1">
    <property type="nucleotide sequence ID" value="NZ_CATVWL010000001.1"/>
</dbReference>
<organism evidence="2 5">
    <name type="scientific">Alistipes shahii</name>
    <dbReference type="NCBI Taxonomy" id="328814"/>
    <lineage>
        <taxon>Bacteria</taxon>
        <taxon>Pseudomonadati</taxon>
        <taxon>Bacteroidota</taxon>
        <taxon>Bacteroidia</taxon>
        <taxon>Bacteroidales</taxon>
        <taxon>Rikenellaceae</taxon>
        <taxon>Alistipes</taxon>
    </lineage>
</organism>
<sequence length="474" mass="53468">MKKTCFLLLTVLLTTAALRASAQNKDTSKENFPSTETTLSQIGQAEAHPNARHVRMADTSALAAPVKRPGLIRRIIDYYSRSNVDRTFEKKIDWSIAPGPNYSSDVGFGIGFLLAGLYRLDRTDSVTAPSNISIYGNFTTEKFVLLRFSGDNIYNHNKQRLSYSGAFVYFPGAFYGVGYNAGKEGYAQDLTTTMGAFRISYCTSLVGRFYIGVSGGIDYSGAKYKNSGMADRMNGIQADVESGKPVPGGKMGELYNLWQEGRYDPAKQDPFSNYIATTGDKPNAFNANVGLFAQYDTRDVTFNASKGIFIKAEAKWYPEWLGNTRRTFGRFTLTFDFYQKLWKGAVLACDLYADATTGTPSWHMYAKMGGMERMRGYYEGRYRDKKLVETQIELRQKIYRRHGIVGWIGGGQVWGTEKFRWGNTLCSFGCGYRFEFKNRMNIRLDYGWGNFGNQNLPWDRKRSSAFLFTASEAF</sequence>
<dbReference type="GeneID" id="92756931"/>
<evidence type="ECO:0000313" key="5">
    <source>
        <dbReference type="Proteomes" id="UP000323567"/>
    </source>
</evidence>
<dbReference type="AlphaFoldDB" id="A0A5B3GFI3"/>
<feature type="signal peptide" evidence="1">
    <location>
        <begin position="1"/>
        <end position="22"/>
    </location>
</feature>
<evidence type="ECO:0000256" key="1">
    <source>
        <dbReference type="SAM" id="SignalP"/>
    </source>
</evidence>
<dbReference type="Gene3D" id="2.40.160.50">
    <property type="entry name" value="membrane protein fhac: a member of the omp85/tpsb transporter family"/>
    <property type="match status" value="1"/>
</dbReference>
<accession>A0A5B3GFI3</accession>
<dbReference type="EMBL" id="VVXJ01000007">
    <property type="protein sequence ID" value="KAA2376798.1"/>
    <property type="molecule type" value="Genomic_DNA"/>
</dbReference>
<feature type="chain" id="PRO_5036366782" evidence="1">
    <location>
        <begin position="23"/>
        <end position="474"/>
    </location>
</feature>
<protein>
    <submittedName>
        <fullName evidence="2">BamA/TamA family outer membrane protein</fullName>
    </submittedName>
</protein>
<comment type="caution">
    <text evidence="2">The sequence shown here is derived from an EMBL/GenBank/DDBJ whole genome shotgun (WGS) entry which is preliminary data.</text>
</comment>
<evidence type="ECO:0000313" key="2">
    <source>
        <dbReference type="EMBL" id="KAA2372046.1"/>
    </source>
</evidence>
<name>A0A5B3GFI3_9BACT</name>
<gene>
    <name evidence="3" type="ORF">F2Y07_04800</name>
    <name evidence="2" type="ORF">F2Y13_00830</name>
</gene>
<evidence type="ECO:0000313" key="3">
    <source>
        <dbReference type="EMBL" id="KAA2376798.1"/>
    </source>
</evidence>
<keyword evidence="1" id="KW-0732">Signal</keyword>
<reference evidence="4 5" key="1">
    <citation type="journal article" date="2019" name="Nat. Med.">
        <title>A library of human gut bacterial isolates paired with longitudinal multiomics data enables mechanistic microbiome research.</title>
        <authorList>
            <person name="Poyet M."/>
            <person name="Groussin M."/>
            <person name="Gibbons S.M."/>
            <person name="Avila-Pacheco J."/>
            <person name="Jiang X."/>
            <person name="Kearney S.M."/>
            <person name="Perrotta A.R."/>
            <person name="Berdy B."/>
            <person name="Zhao S."/>
            <person name="Lieberman T.D."/>
            <person name="Swanson P.K."/>
            <person name="Smith M."/>
            <person name="Roesemann S."/>
            <person name="Alexander J.E."/>
            <person name="Rich S.A."/>
            <person name="Livny J."/>
            <person name="Vlamakis H."/>
            <person name="Clish C."/>
            <person name="Bullock K."/>
            <person name="Deik A."/>
            <person name="Scott J."/>
            <person name="Pierce K.A."/>
            <person name="Xavier R.J."/>
            <person name="Alm E.J."/>
        </authorList>
    </citation>
    <scope>NUCLEOTIDE SEQUENCE [LARGE SCALE GENOMIC DNA]</scope>
    <source>
        <strain evidence="3 4">BIOML-A1</strain>
        <strain evidence="2 5">BIOML-A2</strain>
    </source>
</reference>
<dbReference type="EMBL" id="VVXK01000001">
    <property type="protein sequence ID" value="KAA2372046.1"/>
    <property type="molecule type" value="Genomic_DNA"/>
</dbReference>
<evidence type="ECO:0000313" key="4">
    <source>
        <dbReference type="Proteomes" id="UP000322658"/>
    </source>
</evidence>
<dbReference type="Proteomes" id="UP000322658">
    <property type="component" value="Unassembled WGS sequence"/>
</dbReference>
<proteinExistence type="predicted"/>